<dbReference type="EMBL" id="BMMN01000007">
    <property type="protein sequence ID" value="GGO17567.1"/>
    <property type="molecule type" value="Genomic_DNA"/>
</dbReference>
<organism evidence="2 3">
    <name type="scientific">Microbispora bryophytorum</name>
    <dbReference type="NCBI Taxonomy" id="1460882"/>
    <lineage>
        <taxon>Bacteria</taxon>
        <taxon>Bacillati</taxon>
        <taxon>Actinomycetota</taxon>
        <taxon>Actinomycetes</taxon>
        <taxon>Streptosporangiales</taxon>
        <taxon>Streptosporangiaceae</taxon>
        <taxon>Microbispora</taxon>
    </lineage>
</organism>
<protein>
    <submittedName>
        <fullName evidence="2">Uncharacterized protein</fullName>
    </submittedName>
</protein>
<evidence type="ECO:0000313" key="3">
    <source>
        <dbReference type="Proteomes" id="UP000653480"/>
    </source>
</evidence>
<name>A0A8H9H140_9ACTN</name>
<dbReference type="Proteomes" id="UP000653480">
    <property type="component" value="Unassembled WGS sequence"/>
</dbReference>
<evidence type="ECO:0000256" key="1">
    <source>
        <dbReference type="SAM" id="MobiDB-lite"/>
    </source>
</evidence>
<reference evidence="2" key="2">
    <citation type="submission" date="2020-09" db="EMBL/GenBank/DDBJ databases">
        <authorList>
            <person name="Sun Q."/>
            <person name="Zhou Y."/>
        </authorList>
    </citation>
    <scope>NUCLEOTIDE SEQUENCE</scope>
    <source>
        <strain evidence="2">CGMCC 4.7138</strain>
    </source>
</reference>
<accession>A0A8H9H140</accession>
<proteinExistence type="predicted"/>
<dbReference type="AlphaFoldDB" id="A0A8H9H140"/>
<sequence length="68" mass="7390">MVPNPDSRLSARGFRGGSGLSGEDGDDGFEHAEAAKRRTTAEEIVTAQARMVTPRMLPARRWSFASAR</sequence>
<evidence type="ECO:0000313" key="2">
    <source>
        <dbReference type="EMBL" id="GGO17567.1"/>
    </source>
</evidence>
<keyword evidence="3" id="KW-1185">Reference proteome</keyword>
<reference evidence="2" key="1">
    <citation type="journal article" date="2014" name="Int. J. Syst. Evol. Microbiol.">
        <title>Complete genome sequence of Corynebacterium casei LMG S-19264T (=DSM 44701T), isolated from a smear-ripened cheese.</title>
        <authorList>
            <consortium name="US DOE Joint Genome Institute (JGI-PGF)"/>
            <person name="Walter F."/>
            <person name="Albersmeier A."/>
            <person name="Kalinowski J."/>
            <person name="Ruckert C."/>
        </authorList>
    </citation>
    <scope>NUCLEOTIDE SEQUENCE</scope>
    <source>
        <strain evidence="2">CGMCC 4.7138</strain>
    </source>
</reference>
<gene>
    <name evidence="2" type="ORF">GCM10011574_41310</name>
</gene>
<feature type="region of interest" description="Disordered" evidence="1">
    <location>
        <begin position="1"/>
        <end position="41"/>
    </location>
</feature>
<comment type="caution">
    <text evidence="2">The sequence shown here is derived from an EMBL/GenBank/DDBJ whole genome shotgun (WGS) entry which is preliminary data.</text>
</comment>
<feature type="compositionally biased region" description="Basic and acidic residues" evidence="1">
    <location>
        <begin position="28"/>
        <end position="41"/>
    </location>
</feature>